<evidence type="ECO:0000313" key="1">
    <source>
        <dbReference type="EMBL" id="GKV14955.1"/>
    </source>
</evidence>
<sequence length="132" mass="14754">MLEITVNGKNIDPPTLHPLLLDTKTTENMILQNSSFYVTRPNACNTNIAFIYCTPLRASHTIINPMNILSGTHDIEEVQGGEGESLHVEGASEGIDLESIGEKNDESYDVENDFCECDAWFNEDPPNLRRNE</sequence>
<keyword evidence="2" id="KW-1185">Reference proteome</keyword>
<name>A0AAV5JW87_9ROSI</name>
<gene>
    <name evidence="1" type="ORF">SLEP1_g25753</name>
</gene>
<proteinExistence type="predicted"/>
<comment type="caution">
    <text evidence="1">The sequence shown here is derived from an EMBL/GenBank/DDBJ whole genome shotgun (WGS) entry which is preliminary data.</text>
</comment>
<dbReference type="AlphaFoldDB" id="A0AAV5JW87"/>
<protein>
    <submittedName>
        <fullName evidence="1">Uncharacterized protein</fullName>
    </submittedName>
</protein>
<dbReference type="Proteomes" id="UP001054252">
    <property type="component" value="Unassembled WGS sequence"/>
</dbReference>
<reference evidence="1 2" key="1">
    <citation type="journal article" date="2021" name="Commun. Biol.">
        <title>The genome of Shorea leprosula (Dipterocarpaceae) highlights the ecological relevance of drought in aseasonal tropical rainforests.</title>
        <authorList>
            <person name="Ng K.K.S."/>
            <person name="Kobayashi M.J."/>
            <person name="Fawcett J.A."/>
            <person name="Hatakeyama M."/>
            <person name="Paape T."/>
            <person name="Ng C.H."/>
            <person name="Ang C.C."/>
            <person name="Tnah L.H."/>
            <person name="Lee C.T."/>
            <person name="Nishiyama T."/>
            <person name="Sese J."/>
            <person name="O'Brien M.J."/>
            <person name="Copetti D."/>
            <person name="Mohd Noor M.I."/>
            <person name="Ong R.C."/>
            <person name="Putra M."/>
            <person name="Sireger I.Z."/>
            <person name="Indrioko S."/>
            <person name="Kosugi Y."/>
            <person name="Izuno A."/>
            <person name="Isagi Y."/>
            <person name="Lee S.L."/>
            <person name="Shimizu K.K."/>
        </authorList>
    </citation>
    <scope>NUCLEOTIDE SEQUENCE [LARGE SCALE GENOMIC DNA]</scope>
    <source>
        <strain evidence="1">214</strain>
    </source>
</reference>
<dbReference type="EMBL" id="BPVZ01000042">
    <property type="protein sequence ID" value="GKV14955.1"/>
    <property type="molecule type" value="Genomic_DNA"/>
</dbReference>
<evidence type="ECO:0000313" key="2">
    <source>
        <dbReference type="Proteomes" id="UP001054252"/>
    </source>
</evidence>
<accession>A0AAV5JW87</accession>
<organism evidence="1 2">
    <name type="scientific">Rubroshorea leprosula</name>
    <dbReference type="NCBI Taxonomy" id="152421"/>
    <lineage>
        <taxon>Eukaryota</taxon>
        <taxon>Viridiplantae</taxon>
        <taxon>Streptophyta</taxon>
        <taxon>Embryophyta</taxon>
        <taxon>Tracheophyta</taxon>
        <taxon>Spermatophyta</taxon>
        <taxon>Magnoliopsida</taxon>
        <taxon>eudicotyledons</taxon>
        <taxon>Gunneridae</taxon>
        <taxon>Pentapetalae</taxon>
        <taxon>rosids</taxon>
        <taxon>malvids</taxon>
        <taxon>Malvales</taxon>
        <taxon>Dipterocarpaceae</taxon>
        <taxon>Rubroshorea</taxon>
    </lineage>
</organism>